<dbReference type="InterPro" id="IPR036314">
    <property type="entry name" value="SOD_C_sf"/>
</dbReference>
<comment type="caution">
    <text evidence="14">The sequence shown here is derived from an EMBL/GenBank/DDBJ whole genome shotgun (WGS) entry which is preliminary data.</text>
</comment>
<dbReference type="InterPro" id="IPR019831">
    <property type="entry name" value="Mn/Fe_SOD_N"/>
</dbReference>
<keyword evidence="5 10" id="KW-0560">Oxidoreductase</keyword>
<comment type="function">
    <text evidence="10">Destroys radicals which are normally produced within the cells and which are toxic to biological systems.</text>
</comment>
<comment type="cofactor">
    <cofactor evidence="1">
        <name>Mn(2+)</name>
        <dbReference type="ChEBI" id="CHEBI:29035"/>
    </cofactor>
</comment>
<feature type="chain" id="PRO_5013243619" description="Superoxide dismutase" evidence="11">
    <location>
        <begin position="16"/>
        <end position="186"/>
    </location>
</feature>
<organism evidence="14 15">
    <name type="scientific">Reticulomyxa filosa</name>
    <dbReference type="NCBI Taxonomy" id="46433"/>
    <lineage>
        <taxon>Eukaryota</taxon>
        <taxon>Sar</taxon>
        <taxon>Rhizaria</taxon>
        <taxon>Retaria</taxon>
        <taxon>Foraminifera</taxon>
        <taxon>Monothalamids</taxon>
        <taxon>Reticulomyxidae</taxon>
        <taxon>Reticulomyxa</taxon>
    </lineage>
</organism>
<dbReference type="SUPFAM" id="SSF46609">
    <property type="entry name" value="Fe,Mn superoxide dismutase (SOD), N-terminal domain"/>
    <property type="match status" value="1"/>
</dbReference>
<accession>X6NA56</accession>
<reference evidence="14 15" key="1">
    <citation type="journal article" date="2013" name="Curr. Biol.">
        <title>The Genome of the Foraminiferan Reticulomyxa filosa.</title>
        <authorList>
            <person name="Glockner G."/>
            <person name="Hulsmann N."/>
            <person name="Schleicher M."/>
            <person name="Noegel A.A."/>
            <person name="Eichinger L."/>
            <person name="Gallinger C."/>
            <person name="Pawlowski J."/>
            <person name="Sierra R."/>
            <person name="Euteneuer U."/>
            <person name="Pillet L."/>
            <person name="Moustafa A."/>
            <person name="Platzer M."/>
            <person name="Groth M."/>
            <person name="Szafranski K."/>
            <person name="Schliwa M."/>
        </authorList>
    </citation>
    <scope>NUCLEOTIDE SEQUENCE [LARGE SCALE GENOMIC DNA]</scope>
</reference>
<evidence type="ECO:0000256" key="10">
    <source>
        <dbReference type="RuleBase" id="RU000414"/>
    </source>
</evidence>
<dbReference type="SUPFAM" id="SSF54719">
    <property type="entry name" value="Fe,Mn superoxide dismutase (SOD), C-terminal domain"/>
    <property type="match status" value="1"/>
</dbReference>
<protein>
    <recommendedName>
        <fullName evidence="10">Superoxide dismutase</fullName>
        <ecNumber evidence="10">1.15.1.1</ecNumber>
    </recommendedName>
</protein>
<comment type="catalytic activity">
    <reaction evidence="8 10">
        <text>2 superoxide + 2 H(+) = H2O2 + O2</text>
        <dbReference type="Rhea" id="RHEA:20696"/>
        <dbReference type="ChEBI" id="CHEBI:15378"/>
        <dbReference type="ChEBI" id="CHEBI:15379"/>
        <dbReference type="ChEBI" id="CHEBI:16240"/>
        <dbReference type="ChEBI" id="CHEBI:18421"/>
        <dbReference type="EC" id="1.15.1.1"/>
    </reaction>
</comment>
<dbReference type="EMBL" id="ASPP01010578">
    <property type="protein sequence ID" value="ETO22649.1"/>
    <property type="molecule type" value="Genomic_DNA"/>
</dbReference>
<evidence type="ECO:0000256" key="6">
    <source>
        <dbReference type="ARBA" id="ARBA00023004"/>
    </source>
</evidence>
<dbReference type="GO" id="GO:0030145">
    <property type="term" value="F:manganese ion binding"/>
    <property type="evidence" value="ECO:0007669"/>
    <property type="project" value="TreeGrafter"/>
</dbReference>
<evidence type="ECO:0000256" key="11">
    <source>
        <dbReference type="SAM" id="SignalP"/>
    </source>
</evidence>
<keyword evidence="6" id="KW-0408">Iron</keyword>
<evidence type="ECO:0000256" key="5">
    <source>
        <dbReference type="ARBA" id="ARBA00023002"/>
    </source>
</evidence>
<name>X6NA56_RETFI</name>
<dbReference type="InterPro" id="IPR019832">
    <property type="entry name" value="Mn/Fe_SOD_C"/>
</dbReference>
<keyword evidence="15" id="KW-1185">Reference proteome</keyword>
<dbReference type="PROSITE" id="PS00088">
    <property type="entry name" value="SOD_MN"/>
    <property type="match status" value="1"/>
</dbReference>
<evidence type="ECO:0000256" key="1">
    <source>
        <dbReference type="ARBA" id="ARBA00001936"/>
    </source>
</evidence>
<dbReference type="PRINTS" id="PR01703">
    <property type="entry name" value="MNSODISMTASE"/>
</dbReference>
<dbReference type="PIRSF" id="PIRSF000349">
    <property type="entry name" value="SODismutase"/>
    <property type="match status" value="1"/>
</dbReference>
<dbReference type="OrthoDB" id="239262at2759"/>
<feature type="binding site" evidence="9">
    <location>
        <position position="146"/>
    </location>
    <ligand>
        <name>Mn(2+)</name>
        <dbReference type="ChEBI" id="CHEBI:29035"/>
    </ligand>
</feature>
<evidence type="ECO:0000259" key="12">
    <source>
        <dbReference type="Pfam" id="PF00081"/>
    </source>
</evidence>
<dbReference type="GO" id="GO:0005739">
    <property type="term" value="C:mitochondrion"/>
    <property type="evidence" value="ECO:0007669"/>
    <property type="project" value="TreeGrafter"/>
</dbReference>
<dbReference type="Gene3D" id="3.55.40.20">
    <property type="entry name" value="Iron/manganese superoxide dismutase, C-terminal domain"/>
    <property type="match status" value="1"/>
</dbReference>
<evidence type="ECO:0000313" key="14">
    <source>
        <dbReference type="EMBL" id="ETO22649.1"/>
    </source>
</evidence>
<dbReference type="FunFam" id="3.55.40.20:FF:000002">
    <property type="entry name" value="Superoxide dismutase"/>
    <property type="match status" value="1"/>
</dbReference>
<feature type="binding site" evidence="9">
    <location>
        <position position="150"/>
    </location>
    <ligand>
        <name>Mn(2+)</name>
        <dbReference type="ChEBI" id="CHEBI:29035"/>
    </ligand>
</feature>
<dbReference type="InterPro" id="IPR050265">
    <property type="entry name" value="Fe/Mn_Superoxide_Dismutase"/>
</dbReference>
<keyword evidence="11" id="KW-0732">Signal</keyword>
<feature type="domain" description="Manganese/iron superoxide dismutase N-terminal" evidence="12">
    <location>
        <begin position="11"/>
        <end position="64"/>
    </location>
</feature>
<dbReference type="PANTHER" id="PTHR11404">
    <property type="entry name" value="SUPEROXIDE DISMUTASE 2"/>
    <property type="match status" value="1"/>
</dbReference>
<keyword evidence="4 9" id="KW-0479">Metal-binding</keyword>
<evidence type="ECO:0000256" key="8">
    <source>
        <dbReference type="ARBA" id="ARBA00049204"/>
    </source>
</evidence>
<dbReference type="Proteomes" id="UP000023152">
    <property type="component" value="Unassembled WGS sequence"/>
</dbReference>
<evidence type="ECO:0000256" key="2">
    <source>
        <dbReference type="ARBA" id="ARBA00001962"/>
    </source>
</evidence>
<sequence length="186" mass="20884">MLFVCLCAILQHHAAYVSNLNTSLQKRDDALSREDLAAVIELDHAIKFNGGGHVNHSIFWTNLAPVKHGGGDFEGNASQSVVNAIKSKWQSVEKFQETFNAKTAAVQGSGWGWLVYDPADKQLKIQTTSNQDPVGSLGVVPLLGIDVWEHAYYLKYENRRPEYLKEIWKVVNWKNVAERYTAALKK</sequence>
<dbReference type="GO" id="GO:0004784">
    <property type="term" value="F:superoxide dismutase activity"/>
    <property type="evidence" value="ECO:0007669"/>
    <property type="project" value="UniProtKB-EC"/>
</dbReference>
<evidence type="ECO:0000256" key="4">
    <source>
        <dbReference type="ARBA" id="ARBA00022723"/>
    </source>
</evidence>
<evidence type="ECO:0000256" key="9">
    <source>
        <dbReference type="PIRSR" id="PIRSR000349-1"/>
    </source>
</evidence>
<evidence type="ECO:0000256" key="7">
    <source>
        <dbReference type="ARBA" id="ARBA00023211"/>
    </source>
</evidence>
<comment type="similarity">
    <text evidence="3 10">Belongs to the iron/manganese superoxide dismutase family.</text>
</comment>
<dbReference type="OMA" id="NWHEAES"/>
<dbReference type="InterPro" id="IPR001189">
    <property type="entry name" value="Mn/Fe_SOD"/>
</dbReference>
<dbReference type="PANTHER" id="PTHR11404:SF6">
    <property type="entry name" value="SUPEROXIDE DISMUTASE [MN], MITOCHONDRIAL"/>
    <property type="match status" value="1"/>
</dbReference>
<dbReference type="Pfam" id="PF00081">
    <property type="entry name" value="Sod_Fe_N"/>
    <property type="match status" value="1"/>
</dbReference>
<dbReference type="Gene3D" id="1.10.287.990">
    <property type="entry name" value="Fe,Mn superoxide dismutase (SOD) domain"/>
    <property type="match status" value="1"/>
</dbReference>
<dbReference type="InterPro" id="IPR019833">
    <property type="entry name" value="Mn/Fe_SOD_BS"/>
</dbReference>
<evidence type="ECO:0000256" key="3">
    <source>
        <dbReference type="ARBA" id="ARBA00008714"/>
    </source>
</evidence>
<proteinExistence type="inferred from homology"/>
<feature type="domain" description="Manganese/iron superoxide dismutase C-terminal" evidence="13">
    <location>
        <begin position="79"/>
        <end position="179"/>
    </location>
</feature>
<evidence type="ECO:0000259" key="13">
    <source>
        <dbReference type="Pfam" id="PF02777"/>
    </source>
</evidence>
<dbReference type="InterPro" id="IPR036324">
    <property type="entry name" value="Mn/Fe_SOD_N_sf"/>
</dbReference>
<dbReference type="AlphaFoldDB" id="X6NA56"/>
<comment type="cofactor">
    <cofactor evidence="2">
        <name>Fe cation</name>
        <dbReference type="ChEBI" id="CHEBI:24875"/>
    </cofactor>
</comment>
<feature type="binding site" evidence="9">
    <location>
        <position position="56"/>
    </location>
    <ligand>
        <name>Mn(2+)</name>
        <dbReference type="ChEBI" id="CHEBI:29035"/>
    </ligand>
</feature>
<keyword evidence="7" id="KW-0464">Manganese</keyword>
<evidence type="ECO:0000313" key="15">
    <source>
        <dbReference type="Proteomes" id="UP000023152"/>
    </source>
</evidence>
<feature type="signal peptide" evidence="11">
    <location>
        <begin position="1"/>
        <end position="15"/>
    </location>
</feature>
<dbReference type="Pfam" id="PF02777">
    <property type="entry name" value="Sod_Fe_C"/>
    <property type="match status" value="1"/>
</dbReference>
<dbReference type="EC" id="1.15.1.1" evidence="10"/>
<gene>
    <name evidence="14" type="ORF">RFI_14546</name>
</gene>